<dbReference type="AlphaFoldDB" id="A0A195BFN3"/>
<proteinExistence type="predicted"/>
<keyword evidence="3" id="KW-1185">Reference proteome</keyword>
<reference evidence="2 3" key="1">
    <citation type="submission" date="2015-09" db="EMBL/GenBank/DDBJ databases">
        <title>Atta colombica WGS genome.</title>
        <authorList>
            <person name="Nygaard S."/>
            <person name="Hu H."/>
            <person name="Boomsma J."/>
            <person name="Zhang G."/>
        </authorList>
    </citation>
    <scope>NUCLEOTIDE SEQUENCE [LARGE SCALE GENOMIC DNA]</scope>
    <source>
        <strain evidence="2">Treedump-2</strain>
        <tissue evidence="2">Whole body</tissue>
    </source>
</reference>
<keyword evidence="1" id="KW-0812">Transmembrane</keyword>
<evidence type="ECO:0000313" key="2">
    <source>
        <dbReference type="EMBL" id="KYM83019.1"/>
    </source>
</evidence>
<feature type="transmembrane region" description="Helical" evidence="1">
    <location>
        <begin position="62"/>
        <end position="84"/>
    </location>
</feature>
<evidence type="ECO:0000256" key="1">
    <source>
        <dbReference type="SAM" id="Phobius"/>
    </source>
</evidence>
<keyword evidence="1" id="KW-0472">Membrane</keyword>
<evidence type="ECO:0000313" key="3">
    <source>
        <dbReference type="Proteomes" id="UP000078540"/>
    </source>
</evidence>
<feature type="non-terminal residue" evidence="2">
    <location>
        <position position="1"/>
    </location>
</feature>
<keyword evidence="1" id="KW-1133">Transmembrane helix</keyword>
<accession>A0A195BFN3</accession>
<organism evidence="2 3">
    <name type="scientific">Atta colombica</name>
    <dbReference type="NCBI Taxonomy" id="520822"/>
    <lineage>
        <taxon>Eukaryota</taxon>
        <taxon>Metazoa</taxon>
        <taxon>Ecdysozoa</taxon>
        <taxon>Arthropoda</taxon>
        <taxon>Hexapoda</taxon>
        <taxon>Insecta</taxon>
        <taxon>Pterygota</taxon>
        <taxon>Neoptera</taxon>
        <taxon>Endopterygota</taxon>
        <taxon>Hymenoptera</taxon>
        <taxon>Apocrita</taxon>
        <taxon>Aculeata</taxon>
        <taxon>Formicoidea</taxon>
        <taxon>Formicidae</taxon>
        <taxon>Myrmicinae</taxon>
        <taxon>Atta</taxon>
    </lineage>
</organism>
<gene>
    <name evidence="2" type="ORF">ALC53_06284</name>
</gene>
<dbReference type="Proteomes" id="UP000078540">
    <property type="component" value="Unassembled WGS sequence"/>
</dbReference>
<name>A0A195BFN3_9HYME</name>
<protein>
    <submittedName>
        <fullName evidence="2">Uncharacterized protein</fullName>
    </submittedName>
</protein>
<sequence length="202" mass="22723">KAAAGNSARVARWETCPATRERRTCEADEARALFRMNFYEISQHKTRRSPIGTYVRTLHPDYLLLLLLLLLLLSINRPGTGWYWSGKHVLPRASVDRGEREARYKPGESIAYHIGSGEISSGKSLNPTVHPSFGYSLVGPRSFCTGRIKFAPDATGTGVGDRHFHTKEKDCALISKQKPVRTKKKLRQNSLQDCCLIKNIKQ</sequence>
<dbReference type="EMBL" id="KQ976500">
    <property type="protein sequence ID" value="KYM83019.1"/>
    <property type="molecule type" value="Genomic_DNA"/>
</dbReference>